<feature type="region of interest" description="Disordered" evidence="1">
    <location>
        <begin position="331"/>
        <end position="350"/>
    </location>
</feature>
<organism evidence="2 3">
    <name type="scientific">Arachis duranensis</name>
    <name type="common">Wild peanut</name>
    <dbReference type="NCBI Taxonomy" id="130453"/>
    <lineage>
        <taxon>Eukaryota</taxon>
        <taxon>Viridiplantae</taxon>
        <taxon>Streptophyta</taxon>
        <taxon>Embryophyta</taxon>
        <taxon>Tracheophyta</taxon>
        <taxon>Spermatophyta</taxon>
        <taxon>Magnoliopsida</taxon>
        <taxon>eudicotyledons</taxon>
        <taxon>Gunneridae</taxon>
        <taxon>Pentapetalae</taxon>
        <taxon>rosids</taxon>
        <taxon>fabids</taxon>
        <taxon>Fabales</taxon>
        <taxon>Fabaceae</taxon>
        <taxon>Papilionoideae</taxon>
        <taxon>50 kb inversion clade</taxon>
        <taxon>dalbergioids sensu lato</taxon>
        <taxon>Dalbergieae</taxon>
        <taxon>Pterocarpus clade</taxon>
        <taxon>Arachis</taxon>
    </lineage>
</organism>
<evidence type="ECO:0000313" key="3">
    <source>
        <dbReference type="RefSeq" id="XP_015968472.1"/>
    </source>
</evidence>
<keyword evidence="2" id="KW-1185">Reference proteome</keyword>
<feature type="compositionally biased region" description="Basic and acidic residues" evidence="1">
    <location>
        <begin position="63"/>
        <end position="95"/>
    </location>
</feature>
<dbReference type="Proteomes" id="UP000515211">
    <property type="component" value="Chromosome 1"/>
</dbReference>
<name>A0A6P4DKQ0_ARADU</name>
<reference evidence="3" key="2">
    <citation type="submission" date="2025-08" db="UniProtKB">
        <authorList>
            <consortium name="RefSeq"/>
        </authorList>
    </citation>
    <scope>IDENTIFICATION</scope>
    <source>
        <tissue evidence="3">Whole plant</tissue>
    </source>
</reference>
<dbReference type="AlphaFoldDB" id="A0A6P4DKQ0"/>
<gene>
    <name evidence="3" type="primary">LOC107492021</name>
</gene>
<dbReference type="CDD" id="cd00303">
    <property type="entry name" value="retropepsin_like"/>
    <property type="match status" value="1"/>
</dbReference>
<dbReference type="KEGG" id="adu:107492021"/>
<dbReference type="PANTHER" id="PTHR33067">
    <property type="entry name" value="RNA-DIRECTED DNA POLYMERASE-RELATED"/>
    <property type="match status" value="1"/>
</dbReference>
<evidence type="ECO:0000313" key="2">
    <source>
        <dbReference type="Proteomes" id="UP000515211"/>
    </source>
</evidence>
<dbReference type="Gene3D" id="2.40.70.10">
    <property type="entry name" value="Acid Proteases"/>
    <property type="match status" value="1"/>
</dbReference>
<dbReference type="PANTHER" id="PTHR33067:SF31">
    <property type="entry name" value="RNA-DIRECTED DNA POLYMERASE"/>
    <property type="match status" value="1"/>
</dbReference>
<dbReference type="InterPro" id="IPR021109">
    <property type="entry name" value="Peptidase_aspartic_dom_sf"/>
</dbReference>
<protein>
    <submittedName>
        <fullName evidence="3">Uncharacterized protein LOC107492021</fullName>
    </submittedName>
</protein>
<reference evidence="2" key="1">
    <citation type="journal article" date="2016" name="Nat. Genet.">
        <title>The genome sequences of Arachis duranensis and Arachis ipaensis, the diploid ancestors of cultivated peanut.</title>
        <authorList>
            <person name="Bertioli D.J."/>
            <person name="Cannon S.B."/>
            <person name="Froenicke L."/>
            <person name="Huang G."/>
            <person name="Farmer A.D."/>
            <person name="Cannon E.K."/>
            <person name="Liu X."/>
            <person name="Gao D."/>
            <person name="Clevenger J."/>
            <person name="Dash S."/>
            <person name="Ren L."/>
            <person name="Moretzsohn M.C."/>
            <person name="Shirasawa K."/>
            <person name="Huang W."/>
            <person name="Vidigal B."/>
            <person name="Abernathy B."/>
            <person name="Chu Y."/>
            <person name="Niederhuth C.E."/>
            <person name="Umale P."/>
            <person name="Araujo A.C."/>
            <person name="Kozik A."/>
            <person name="Kim K.D."/>
            <person name="Burow M.D."/>
            <person name="Varshney R.K."/>
            <person name="Wang X."/>
            <person name="Zhang X."/>
            <person name="Barkley N."/>
            <person name="Guimaraes P.M."/>
            <person name="Isobe S."/>
            <person name="Guo B."/>
            <person name="Liao B."/>
            <person name="Stalker H.T."/>
            <person name="Schmitz R.J."/>
            <person name="Scheffler B.E."/>
            <person name="Leal-Bertioli S.C."/>
            <person name="Xun X."/>
            <person name="Jackson S.A."/>
            <person name="Michelmore R."/>
            <person name="Ozias-Akins P."/>
        </authorList>
    </citation>
    <scope>NUCLEOTIDE SEQUENCE [LARGE SCALE GENOMIC DNA]</scope>
    <source>
        <strain evidence="2">cv. V14167</strain>
    </source>
</reference>
<feature type="compositionally biased region" description="Basic residues" evidence="1">
    <location>
        <begin position="334"/>
        <end position="350"/>
    </location>
</feature>
<proteinExistence type="predicted"/>
<sequence>MMKQQELTNKNNEAFIRNIERQIGQLSKQAVIERPKSSLPSDTIPNPKEECKAIQLRSGKTLVNDKKPTENDEANSKNDATLNKDDQEKPEEGEKQPQISRKGKQIIEESSQGHKQVEKTFTPPFPYPQRFNKETKDQHFPNFLEVFKKLEINILLAEASKQMPLYAKFLKELINKKRSWHEKETVLLTEECSTLIQRGIPPKLKDPGSFVVSCTIGKMTLDKALCDLGASINLMPLLMMRKLSIEKLKPTRMLLVMADRSIKIPNGIVENLLVKVGEFIFPADFGEIIFRVHNEQMVINVFKAMQHPPEQEDYMRVDMIESLVEEILEAKHHEQQKKKGKKIRRQWKHK</sequence>
<accession>A0A6P4DKQ0</accession>
<feature type="region of interest" description="Disordered" evidence="1">
    <location>
        <begin position="27"/>
        <end position="103"/>
    </location>
</feature>
<dbReference type="RefSeq" id="XP_015968472.1">
    <property type="nucleotide sequence ID" value="XM_016112986.1"/>
</dbReference>
<dbReference type="GeneID" id="107492021"/>
<evidence type="ECO:0000256" key="1">
    <source>
        <dbReference type="SAM" id="MobiDB-lite"/>
    </source>
</evidence>